<evidence type="ECO:0000313" key="2">
    <source>
        <dbReference type="Proteomes" id="UP000694620"/>
    </source>
</evidence>
<reference evidence="1" key="2">
    <citation type="submission" date="2025-08" db="UniProtKB">
        <authorList>
            <consortium name="Ensembl"/>
        </authorList>
    </citation>
    <scope>IDENTIFICATION</scope>
</reference>
<organism evidence="1 2">
    <name type="scientific">Erpetoichthys calabaricus</name>
    <name type="common">Rope fish</name>
    <name type="synonym">Calamoichthys calabaricus</name>
    <dbReference type="NCBI Taxonomy" id="27687"/>
    <lineage>
        <taxon>Eukaryota</taxon>
        <taxon>Metazoa</taxon>
        <taxon>Chordata</taxon>
        <taxon>Craniata</taxon>
        <taxon>Vertebrata</taxon>
        <taxon>Euteleostomi</taxon>
        <taxon>Actinopterygii</taxon>
        <taxon>Polypteriformes</taxon>
        <taxon>Polypteridae</taxon>
        <taxon>Erpetoichthys</taxon>
    </lineage>
</organism>
<name>A0A8C4S240_ERPCA</name>
<reference evidence="1" key="1">
    <citation type="submission" date="2021-06" db="EMBL/GenBank/DDBJ databases">
        <authorList>
            <consortium name="Wellcome Sanger Institute Data Sharing"/>
        </authorList>
    </citation>
    <scope>NUCLEOTIDE SEQUENCE [LARGE SCALE GENOMIC DNA]</scope>
</reference>
<dbReference type="PANTHER" id="PTHR12406">
    <property type="entry name" value="CALCIUM-INDEPENDENT PHOSPHOLIPASE A2 IPLA2 -RELATED"/>
    <property type="match status" value="1"/>
</dbReference>
<keyword evidence="2" id="KW-1185">Reference proteome</keyword>
<reference evidence="1" key="3">
    <citation type="submission" date="2025-09" db="UniProtKB">
        <authorList>
            <consortium name="Ensembl"/>
        </authorList>
    </citation>
    <scope>IDENTIFICATION</scope>
</reference>
<dbReference type="GO" id="GO:0055088">
    <property type="term" value="P:lipid homeostasis"/>
    <property type="evidence" value="ECO:0007669"/>
    <property type="project" value="TreeGrafter"/>
</dbReference>
<dbReference type="PANTHER" id="PTHR12406:SF22">
    <property type="entry name" value="1-ACYLGLYCEROL-3-PHOSPHATE O-ACYLTRANSFERASE PNPLA3"/>
    <property type="match status" value="1"/>
</dbReference>
<dbReference type="AlphaFoldDB" id="A0A8C4S240"/>
<dbReference type="GeneTree" id="ENSGT00940000155662"/>
<dbReference type="Proteomes" id="UP000694620">
    <property type="component" value="Chromosome 3"/>
</dbReference>
<dbReference type="Ensembl" id="ENSECRT00000010750.1">
    <property type="protein sequence ID" value="ENSECRP00000010574.1"/>
    <property type="gene ID" value="ENSECRG00000007040.1"/>
</dbReference>
<proteinExistence type="predicted"/>
<dbReference type="GO" id="GO:0016020">
    <property type="term" value="C:membrane"/>
    <property type="evidence" value="ECO:0007669"/>
    <property type="project" value="TreeGrafter"/>
</dbReference>
<evidence type="ECO:0000313" key="1">
    <source>
        <dbReference type="Ensembl" id="ENSECRP00000010574.1"/>
    </source>
</evidence>
<accession>A0A8C4S240</accession>
<dbReference type="GO" id="GO:0019433">
    <property type="term" value="P:triglyceride catabolic process"/>
    <property type="evidence" value="ECO:0007669"/>
    <property type="project" value="TreeGrafter"/>
</dbReference>
<dbReference type="GO" id="GO:0005737">
    <property type="term" value="C:cytoplasm"/>
    <property type="evidence" value="ECO:0007669"/>
    <property type="project" value="TreeGrafter"/>
</dbReference>
<dbReference type="SUPFAM" id="SSF52151">
    <property type="entry name" value="FabD/lysophospholipase-like"/>
    <property type="match status" value="1"/>
</dbReference>
<dbReference type="InterPro" id="IPR033562">
    <property type="entry name" value="PLPL"/>
</dbReference>
<sequence length="194" mass="21980">MFLDCGRKPEHPEETHADTGRTCKLHAGRTREVNSGLLTARQQYICAEIMATASEIRQHILGPLNPSFSLFRALEISLRRNLPESAHQLASGRLFISVTRLDNRENRLCNNTVYCWYIDGGLTNMLPVEAKEETITVSPFSGEIDICPQDDPETVNIMQMCGFNFYLNMRNFIRMSDALFPPPSQVILERSLSS</sequence>
<dbReference type="GO" id="GO:0004806">
    <property type="term" value="F:triacylglycerol lipase activity"/>
    <property type="evidence" value="ECO:0007669"/>
    <property type="project" value="TreeGrafter"/>
</dbReference>
<protein>
    <submittedName>
        <fullName evidence="1">Uncharacterized protein</fullName>
    </submittedName>
</protein>
<dbReference type="GO" id="GO:0005811">
    <property type="term" value="C:lipid droplet"/>
    <property type="evidence" value="ECO:0007669"/>
    <property type="project" value="TreeGrafter"/>
</dbReference>
<dbReference type="InterPro" id="IPR016035">
    <property type="entry name" value="Acyl_Trfase/lysoPLipase"/>
</dbReference>